<dbReference type="Proteomes" id="UP001155110">
    <property type="component" value="Unassembled WGS sequence"/>
</dbReference>
<evidence type="ECO:0000313" key="3">
    <source>
        <dbReference type="Proteomes" id="UP001155110"/>
    </source>
</evidence>
<reference evidence="2" key="1">
    <citation type="submission" date="2022-08" db="EMBL/GenBank/DDBJ databases">
        <title>Genomic Encyclopedia of Type Strains, Phase V (KMG-V): Genome sequencing to study the core and pangenomes of soil and plant-associated prokaryotes.</title>
        <authorList>
            <person name="Whitman W."/>
        </authorList>
    </citation>
    <scope>NUCLEOTIDE SEQUENCE</scope>
    <source>
        <strain evidence="2">SP3002</strain>
    </source>
</reference>
<name>A0AAW5P701_9BACT</name>
<comment type="caution">
    <text evidence="2">The sequence shown here is derived from an EMBL/GenBank/DDBJ whole genome shotgun (WGS) entry which is preliminary data.</text>
</comment>
<gene>
    <name evidence="2" type="ORF">GGP99_001575</name>
</gene>
<sequence length="86" mass="9938">MIVTSRPDPNLDVDESGTYADLTLSARPQDVKKDARELGAETAKQSRQEQQKSWNNLKEQIRDFFLQDTLEEIEREFWIGVGIGQR</sequence>
<evidence type="ECO:0000313" key="2">
    <source>
        <dbReference type="EMBL" id="MCS4157611.1"/>
    </source>
</evidence>
<dbReference type="AlphaFoldDB" id="A0AAW5P701"/>
<dbReference type="RefSeq" id="WP_259258100.1">
    <property type="nucleotide sequence ID" value="NZ_JANTZM010000007.1"/>
</dbReference>
<protein>
    <submittedName>
        <fullName evidence="2">Uncharacterized protein</fullName>
    </submittedName>
</protein>
<dbReference type="EMBL" id="JANTZM010000007">
    <property type="protein sequence ID" value="MCS4157611.1"/>
    <property type="molecule type" value="Genomic_DNA"/>
</dbReference>
<evidence type="ECO:0000256" key="1">
    <source>
        <dbReference type="SAM" id="MobiDB-lite"/>
    </source>
</evidence>
<organism evidence="2 3">
    <name type="scientific">Salinibacter ruber</name>
    <dbReference type="NCBI Taxonomy" id="146919"/>
    <lineage>
        <taxon>Bacteria</taxon>
        <taxon>Pseudomonadati</taxon>
        <taxon>Rhodothermota</taxon>
        <taxon>Rhodothermia</taxon>
        <taxon>Rhodothermales</taxon>
        <taxon>Salinibacteraceae</taxon>
        <taxon>Salinibacter</taxon>
    </lineage>
</organism>
<accession>A0AAW5P701</accession>
<proteinExistence type="predicted"/>
<feature type="compositionally biased region" description="Basic and acidic residues" evidence="1">
    <location>
        <begin position="29"/>
        <end position="50"/>
    </location>
</feature>
<feature type="region of interest" description="Disordered" evidence="1">
    <location>
        <begin position="1"/>
        <end position="53"/>
    </location>
</feature>